<comment type="subcellular location">
    <subcellularLocation>
        <location evidence="2">Chromosome</location>
    </subcellularLocation>
    <subcellularLocation>
        <location evidence="4">Cytoplasm</location>
    </subcellularLocation>
    <subcellularLocation>
        <location evidence="3">Mitochondrion matrix</location>
    </subcellularLocation>
    <subcellularLocation>
        <location evidence="1">Nucleus</location>
    </subcellularLocation>
</comment>
<evidence type="ECO:0000256" key="9">
    <source>
        <dbReference type="ARBA" id="ARBA00022490"/>
    </source>
</evidence>
<evidence type="ECO:0000256" key="23">
    <source>
        <dbReference type="ARBA" id="ARBA00043193"/>
    </source>
</evidence>
<dbReference type="KEGG" id="gat:120832759"/>
<feature type="binding site" evidence="25">
    <location>
        <position position="385"/>
    </location>
    <ligand>
        <name>Mg(2+)</name>
        <dbReference type="ChEBI" id="CHEBI:18420"/>
        <label>1</label>
    </ligand>
</feature>
<dbReference type="GO" id="GO:0005694">
    <property type="term" value="C:chromosome"/>
    <property type="evidence" value="ECO:0007669"/>
    <property type="project" value="UniProtKB-SubCell"/>
</dbReference>
<evidence type="ECO:0000256" key="19">
    <source>
        <dbReference type="ARBA" id="ARBA00042471"/>
    </source>
</evidence>
<evidence type="ECO:0000256" key="15">
    <source>
        <dbReference type="ARBA" id="ARBA00023204"/>
    </source>
</evidence>
<comment type="cofactor">
    <cofactor evidence="25">
        <name>Mg(2+)</name>
        <dbReference type="ChEBI" id="CHEBI:18420"/>
    </cofactor>
    <text evidence="25">Binds 2 magnesium ions per subunit.</text>
</comment>
<dbReference type="Pfam" id="PF03747">
    <property type="entry name" value="ADP_ribosyl_GH"/>
    <property type="match status" value="1"/>
</dbReference>
<evidence type="ECO:0000256" key="16">
    <source>
        <dbReference type="ARBA" id="ARBA00023242"/>
    </source>
</evidence>
<dbReference type="InterPro" id="IPR036705">
    <property type="entry name" value="Ribosyl_crysJ1_sf"/>
</dbReference>
<dbReference type="PANTHER" id="PTHR16222:SF24">
    <property type="entry name" value="ADP-RIBOSYLHYDROLASE ARH3"/>
    <property type="match status" value="1"/>
</dbReference>
<comment type="catalytic activity">
    <reaction evidence="24">
        <text>alpha-NAD(+) + H2O = ADP-D-ribose + nicotinamide + H(+)</text>
        <dbReference type="Rhea" id="RHEA:68792"/>
        <dbReference type="ChEBI" id="CHEBI:15377"/>
        <dbReference type="ChEBI" id="CHEBI:15378"/>
        <dbReference type="ChEBI" id="CHEBI:17154"/>
        <dbReference type="ChEBI" id="CHEBI:57967"/>
        <dbReference type="ChEBI" id="CHEBI:77017"/>
    </reaction>
</comment>
<accession>A0AAQ4Q4B3</accession>
<evidence type="ECO:0000256" key="21">
    <source>
        <dbReference type="ARBA" id="ARBA00042850"/>
    </source>
</evidence>
<evidence type="ECO:0000256" key="11">
    <source>
        <dbReference type="ARBA" id="ARBA00022763"/>
    </source>
</evidence>
<dbReference type="GeneID" id="120832759"/>
<dbReference type="PANTHER" id="PTHR16222">
    <property type="entry name" value="ADP-RIBOSYLGLYCOHYDROLASE"/>
    <property type="match status" value="1"/>
</dbReference>
<dbReference type="Proteomes" id="UP000007635">
    <property type="component" value="Chromosome XV"/>
</dbReference>
<dbReference type="GO" id="GO:0004649">
    <property type="term" value="F:poly(ADP-ribose) glycohydrolase activity"/>
    <property type="evidence" value="ECO:0007669"/>
    <property type="project" value="UniProtKB-EC"/>
</dbReference>
<reference evidence="27" key="2">
    <citation type="submission" date="2025-08" db="UniProtKB">
        <authorList>
            <consortium name="Ensembl"/>
        </authorList>
    </citation>
    <scope>IDENTIFICATION</scope>
</reference>
<dbReference type="GO" id="GO:0006281">
    <property type="term" value="P:DNA repair"/>
    <property type="evidence" value="ECO:0007669"/>
    <property type="project" value="UniProtKB-KW"/>
</dbReference>
<evidence type="ECO:0000256" key="12">
    <source>
        <dbReference type="ARBA" id="ARBA00022801"/>
    </source>
</evidence>
<evidence type="ECO:0000256" key="4">
    <source>
        <dbReference type="ARBA" id="ARBA00004496"/>
    </source>
</evidence>
<dbReference type="AlphaFoldDB" id="A0AAQ4Q4B3"/>
<keyword evidence="16" id="KW-0539">Nucleus</keyword>
<feature type="binding site" evidence="25">
    <location>
        <position position="144"/>
    </location>
    <ligand>
        <name>Mg(2+)</name>
        <dbReference type="ChEBI" id="CHEBI:18420"/>
        <label>1</label>
    </ligand>
</feature>
<evidence type="ECO:0000256" key="14">
    <source>
        <dbReference type="ARBA" id="ARBA00023128"/>
    </source>
</evidence>
<dbReference type="SUPFAM" id="SSF101478">
    <property type="entry name" value="ADP-ribosylglycohydrolase"/>
    <property type="match status" value="1"/>
</dbReference>
<evidence type="ECO:0000256" key="25">
    <source>
        <dbReference type="PIRSR" id="PIRSR605502-1"/>
    </source>
</evidence>
<feature type="region of interest" description="Disordered" evidence="26">
    <location>
        <begin position="433"/>
        <end position="468"/>
    </location>
</feature>
<evidence type="ECO:0000313" key="28">
    <source>
        <dbReference type="Proteomes" id="UP000007635"/>
    </source>
</evidence>
<evidence type="ECO:0000256" key="17">
    <source>
        <dbReference type="ARBA" id="ARBA00041057"/>
    </source>
</evidence>
<protein>
    <recommendedName>
        <fullName evidence="17">ADP-ribosylhydrolase ARH3</fullName>
        <ecNumber evidence="7">3.2.1.143</ecNumber>
    </recommendedName>
    <alternativeName>
        <fullName evidence="18">ADP-ribose glycohydrolase ARH3</fullName>
    </alternativeName>
    <alternativeName>
        <fullName evidence="19">ADP-ribosylhydrolase 3</fullName>
    </alternativeName>
    <alternativeName>
        <fullName evidence="22">O-acetyl-ADP-ribose deacetylase ARH3</fullName>
    </alternativeName>
    <alternativeName>
        <fullName evidence="23">Poly(ADP-ribose) glycohydrolase ARH3</fullName>
    </alternativeName>
    <alternativeName>
        <fullName evidence="21">[Protein ADP-ribosylarginine] hydrolase-like protein 2</fullName>
    </alternativeName>
    <alternativeName>
        <fullName evidence="20">[Protein ADP-ribosylserine] hydrolase</fullName>
    </alternativeName>
</protein>
<evidence type="ECO:0000256" key="13">
    <source>
        <dbReference type="ARBA" id="ARBA00022842"/>
    </source>
</evidence>
<reference evidence="27" key="3">
    <citation type="submission" date="2025-09" db="UniProtKB">
        <authorList>
            <consortium name="Ensembl"/>
        </authorList>
    </citation>
    <scope>IDENTIFICATION</scope>
</reference>
<evidence type="ECO:0000313" key="27">
    <source>
        <dbReference type="Ensembl" id="ENSGACP00000045133.1"/>
    </source>
</evidence>
<keyword evidence="11" id="KW-0227">DNA damage</keyword>
<feature type="binding site" evidence="25">
    <location>
        <position position="386"/>
    </location>
    <ligand>
        <name>Mg(2+)</name>
        <dbReference type="ChEBI" id="CHEBI:18420"/>
        <label>1</label>
    </ligand>
</feature>
<comment type="similarity">
    <text evidence="5">Belongs to the ADP-ribosylglycohydrolase family.</text>
</comment>
<dbReference type="GeneTree" id="ENSGT00390000015369"/>
<evidence type="ECO:0000256" key="22">
    <source>
        <dbReference type="ARBA" id="ARBA00043187"/>
    </source>
</evidence>
<dbReference type="GO" id="GO:0140290">
    <property type="term" value="P:peptidyl-serine ADP-deribosylation"/>
    <property type="evidence" value="ECO:0007669"/>
    <property type="project" value="UniProtKB-ARBA"/>
</dbReference>
<keyword evidence="28" id="KW-1185">Reference proteome</keyword>
<sequence>MQSPLYPTLDLRAHCACAARGQTAIATLSGNSAEAELGRPFVIVVVIIIVAVHRRSDQPGGFLLSVTLTKSLSPADRMAATAVRAAAGAPASLSRFRGALVAAVLGDCVGGEFEGAEEVPMESVLQHLSNLDDETKGNGILEYSDDTAMARCVVQSLLTRAGFDEQDMARRFAKEYSMSPGRGYGSGVIQVLKKLSSPQLSDVYQPAKDQFNGRGSFGNGGAMRAAPFALAFPEPADVKRCACQGAMLTHSCSLGYNGAVLQALAVHLSLQGAIDKPQQFISRLITEMEEVEDNKETRNDARILKEAEKPFCERLHRVRDLMDRSTVSIEEVISELGNGIAALHSVPTAIFCVLHCLQPRECLPANYGGLERTIAYSLALGGDTDTIACMAGAIAGAHYGIEAIPQSWIRCCEGAEDADTDAEWLHVLYWRPSQGGGGGSGTGKRSHEDASGSQSNASNGTEKKARPE</sequence>
<keyword evidence="13 25" id="KW-0460">Magnesium</keyword>
<feature type="binding site" evidence="25">
    <location>
        <position position="146"/>
    </location>
    <ligand>
        <name>Mg(2+)</name>
        <dbReference type="ChEBI" id="CHEBI:18420"/>
        <label>1</label>
    </ligand>
</feature>
<evidence type="ECO:0000256" key="8">
    <source>
        <dbReference type="ARBA" id="ARBA00022454"/>
    </source>
</evidence>
<feature type="binding site" evidence="25">
    <location>
        <position position="383"/>
    </location>
    <ligand>
        <name>Mg(2+)</name>
        <dbReference type="ChEBI" id="CHEBI:18420"/>
        <label>1</label>
    </ligand>
</feature>
<keyword evidence="15" id="KW-0234">DNA repair</keyword>
<evidence type="ECO:0000256" key="5">
    <source>
        <dbReference type="ARBA" id="ARBA00010702"/>
    </source>
</evidence>
<dbReference type="GO" id="GO:0005759">
    <property type="term" value="C:mitochondrial matrix"/>
    <property type="evidence" value="ECO:0007669"/>
    <property type="project" value="UniProtKB-SubCell"/>
</dbReference>
<evidence type="ECO:0000256" key="1">
    <source>
        <dbReference type="ARBA" id="ARBA00004123"/>
    </source>
</evidence>
<dbReference type="InterPro" id="IPR050792">
    <property type="entry name" value="ADP-ribosylglycohydrolase"/>
</dbReference>
<reference evidence="27 28" key="1">
    <citation type="journal article" date="2021" name="G3 (Bethesda)">
        <title>Improved contiguity of the threespine stickleback genome using long-read sequencing.</title>
        <authorList>
            <person name="Nath S."/>
            <person name="Shaw D.E."/>
            <person name="White M.A."/>
        </authorList>
    </citation>
    <scope>NUCLEOTIDE SEQUENCE [LARGE SCALE GENOMIC DNA]</scope>
    <source>
        <strain evidence="27 28">Lake Benthic</strain>
    </source>
</reference>
<feature type="binding site" evidence="25">
    <location>
        <position position="145"/>
    </location>
    <ligand>
        <name>Mg(2+)</name>
        <dbReference type="ChEBI" id="CHEBI:18420"/>
        <label>1</label>
    </ligand>
</feature>
<keyword evidence="9" id="KW-0963">Cytoplasm</keyword>
<dbReference type="InterPro" id="IPR005502">
    <property type="entry name" value="Ribosyl_crysJ1"/>
</dbReference>
<dbReference type="Ensembl" id="ENSGACT00000043168.1">
    <property type="protein sequence ID" value="ENSGACP00000045133.1"/>
    <property type="gene ID" value="ENSGACG00000012707.2"/>
</dbReference>
<keyword evidence="14" id="KW-0496">Mitochondrion</keyword>
<dbReference type="RefSeq" id="XP_040055246.1">
    <property type="nucleotide sequence ID" value="XM_040199312.1"/>
</dbReference>
<dbReference type="Gene3D" id="1.10.4080.10">
    <property type="entry name" value="ADP-ribosylation/Crystallin J1"/>
    <property type="match status" value="1"/>
</dbReference>
<evidence type="ECO:0000256" key="26">
    <source>
        <dbReference type="SAM" id="MobiDB-lite"/>
    </source>
</evidence>
<evidence type="ECO:0000256" key="2">
    <source>
        <dbReference type="ARBA" id="ARBA00004286"/>
    </source>
</evidence>
<evidence type="ECO:0000256" key="18">
    <source>
        <dbReference type="ARBA" id="ARBA00042398"/>
    </source>
</evidence>
<feature type="compositionally biased region" description="Polar residues" evidence="26">
    <location>
        <begin position="451"/>
        <end position="460"/>
    </location>
</feature>
<evidence type="ECO:0000256" key="7">
    <source>
        <dbReference type="ARBA" id="ARBA00012255"/>
    </source>
</evidence>
<keyword evidence="12" id="KW-0378">Hydrolase</keyword>
<keyword evidence="10 25" id="KW-0479">Metal-binding</keyword>
<evidence type="ECO:0000256" key="10">
    <source>
        <dbReference type="ARBA" id="ARBA00022723"/>
    </source>
</evidence>
<dbReference type="EC" id="3.2.1.143" evidence="7"/>
<dbReference type="GO" id="GO:0005634">
    <property type="term" value="C:nucleus"/>
    <property type="evidence" value="ECO:0007669"/>
    <property type="project" value="UniProtKB-SubCell"/>
</dbReference>
<dbReference type="FunFam" id="1.10.4080.10:FF:000001">
    <property type="entry name" value="ADP-ribose glycohydrolase ARH3"/>
    <property type="match status" value="1"/>
</dbReference>
<evidence type="ECO:0000256" key="6">
    <source>
        <dbReference type="ARBA" id="ARBA00011245"/>
    </source>
</evidence>
<keyword evidence="8" id="KW-0158">Chromosome</keyword>
<dbReference type="GO" id="GO:0046872">
    <property type="term" value="F:metal ion binding"/>
    <property type="evidence" value="ECO:0007669"/>
    <property type="project" value="UniProtKB-KW"/>
</dbReference>
<comment type="subunit">
    <text evidence="6">Monomer.</text>
</comment>
<evidence type="ECO:0000256" key="24">
    <source>
        <dbReference type="ARBA" id="ARBA00049015"/>
    </source>
</evidence>
<evidence type="ECO:0000256" key="20">
    <source>
        <dbReference type="ARBA" id="ARBA00042722"/>
    </source>
</evidence>
<proteinExistence type="inferred from homology"/>
<organism evidence="27 28">
    <name type="scientific">Gasterosteus aculeatus aculeatus</name>
    <name type="common">three-spined stickleback</name>
    <dbReference type="NCBI Taxonomy" id="481459"/>
    <lineage>
        <taxon>Eukaryota</taxon>
        <taxon>Metazoa</taxon>
        <taxon>Chordata</taxon>
        <taxon>Craniata</taxon>
        <taxon>Vertebrata</taxon>
        <taxon>Euteleostomi</taxon>
        <taxon>Actinopterygii</taxon>
        <taxon>Neopterygii</taxon>
        <taxon>Teleostei</taxon>
        <taxon>Neoteleostei</taxon>
        <taxon>Acanthomorphata</taxon>
        <taxon>Eupercaria</taxon>
        <taxon>Perciformes</taxon>
        <taxon>Cottioidei</taxon>
        <taxon>Gasterosteales</taxon>
        <taxon>Gasterosteidae</taxon>
        <taxon>Gasterosteus</taxon>
    </lineage>
</organism>
<name>A0AAQ4Q4B3_GASAC</name>
<dbReference type="CTD" id="54936"/>
<evidence type="ECO:0000256" key="3">
    <source>
        <dbReference type="ARBA" id="ARBA00004305"/>
    </source>
</evidence>